<sequence length="181" mass="20990">MIYNNLLPKEYQKRTNQEKMTRFFLLFYFYAAIVFASGAVLLLPAYFSLTFQEEDILRQIDLTKKSVEARRVEEAEQSIRDVNKKLEVLAAHRSSPISSYLAALSEKTLAGVTLSSIIYSKEKQTMEIHGKALERPYFLKFLENLKQEEKFKSIDSPISNLLKERDLDFVVTIVLGRPEKK</sequence>
<protein>
    <recommendedName>
        <fullName evidence="4">Fimbrial assembly protein</fullName>
    </recommendedName>
</protein>
<evidence type="ECO:0000256" key="1">
    <source>
        <dbReference type="SAM" id="Phobius"/>
    </source>
</evidence>
<evidence type="ECO:0000313" key="3">
    <source>
        <dbReference type="Proteomes" id="UP000177785"/>
    </source>
</evidence>
<keyword evidence="1" id="KW-0472">Membrane</keyword>
<accession>A0A1G2G456</accession>
<keyword evidence="1" id="KW-0812">Transmembrane</keyword>
<evidence type="ECO:0000313" key="2">
    <source>
        <dbReference type="EMBL" id="OGZ44648.1"/>
    </source>
</evidence>
<organism evidence="2 3">
    <name type="scientific">Candidatus Ryanbacteria bacterium RIFCSPHIGHO2_01_FULL_48_27</name>
    <dbReference type="NCBI Taxonomy" id="1802115"/>
    <lineage>
        <taxon>Bacteria</taxon>
        <taxon>Candidatus Ryaniibacteriota</taxon>
    </lineage>
</organism>
<dbReference type="STRING" id="1802115.A2756_05555"/>
<proteinExistence type="predicted"/>
<dbReference type="Proteomes" id="UP000177785">
    <property type="component" value="Unassembled WGS sequence"/>
</dbReference>
<gene>
    <name evidence="2" type="ORF">A2756_05555</name>
</gene>
<evidence type="ECO:0008006" key="4">
    <source>
        <dbReference type="Google" id="ProtNLM"/>
    </source>
</evidence>
<comment type="caution">
    <text evidence="2">The sequence shown here is derived from an EMBL/GenBank/DDBJ whole genome shotgun (WGS) entry which is preliminary data.</text>
</comment>
<feature type="transmembrane region" description="Helical" evidence="1">
    <location>
        <begin position="23"/>
        <end position="47"/>
    </location>
</feature>
<keyword evidence="1" id="KW-1133">Transmembrane helix</keyword>
<dbReference type="EMBL" id="MHNL01000017">
    <property type="protein sequence ID" value="OGZ44648.1"/>
    <property type="molecule type" value="Genomic_DNA"/>
</dbReference>
<reference evidence="2 3" key="1">
    <citation type="journal article" date="2016" name="Nat. Commun.">
        <title>Thousands of microbial genomes shed light on interconnected biogeochemical processes in an aquifer system.</title>
        <authorList>
            <person name="Anantharaman K."/>
            <person name="Brown C.T."/>
            <person name="Hug L.A."/>
            <person name="Sharon I."/>
            <person name="Castelle C.J."/>
            <person name="Probst A.J."/>
            <person name="Thomas B.C."/>
            <person name="Singh A."/>
            <person name="Wilkins M.J."/>
            <person name="Karaoz U."/>
            <person name="Brodie E.L."/>
            <person name="Williams K.H."/>
            <person name="Hubbard S.S."/>
            <person name="Banfield J.F."/>
        </authorList>
    </citation>
    <scope>NUCLEOTIDE SEQUENCE [LARGE SCALE GENOMIC DNA]</scope>
</reference>
<name>A0A1G2G456_9BACT</name>
<dbReference type="AlphaFoldDB" id="A0A1G2G456"/>